<keyword evidence="3" id="KW-1185">Reference proteome</keyword>
<evidence type="ECO:0000313" key="2">
    <source>
        <dbReference type="EMBL" id="KAF5349835.1"/>
    </source>
</evidence>
<dbReference type="InterPro" id="IPR050266">
    <property type="entry name" value="AB_hydrolase_sf"/>
</dbReference>
<feature type="domain" description="AB hydrolase-1" evidence="1">
    <location>
        <begin position="29"/>
        <end position="274"/>
    </location>
</feature>
<proteinExistence type="predicted"/>
<dbReference type="OrthoDB" id="408373at2759"/>
<dbReference type="PANTHER" id="PTHR43798">
    <property type="entry name" value="MONOACYLGLYCEROL LIPASE"/>
    <property type="match status" value="1"/>
</dbReference>
<dbReference type="Gene3D" id="3.40.50.1820">
    <property type="entry name" value="alpha/beta hydrolase"/>
    <property type="match status" value="1"/>
</dbReference>
<comment type="caution">
    <text evidence="2">The sequence shown here is derived from an EMBL/GenBank/DDBJ whole genome shotgun (WGS) entry which is preliminary data.</text>
</comment>
<gene>
    <name evidence="2" type="ORF">D9758_014013</name>
</gene>
<dbReference type="InterPro" id="IPR029058">
    <property type="entry name" value="AB_hydrolase_fold"/>
</dbReference>
<dbReference type="AlphaFoldDB" id="A0A8H5CXM6"/>
<dbReference type="Proteomes" id="UP000559256">
    <property type="component" value="Unassembled WGS sequence"/>
</dbReference>
<reference evidence="2 3" key="1">
    <citation type="journal article" date="2020" name="ISME J.">
        <title>Uncovering the hidden diversity of litter-decomposition mechanisms in mushroom-forming fungi.</title>
        <authorList>
            <person name="Floudas D."/>
            <person name="Bentzer J."/>
            <person name="Ahren D."/>
            <person name="Johansson T."/>
            <person name="Persson P."/>
            <person name="Tunlid A."/>
        </authorList>
    </citation>
    <scope>NUCLEOTIDE SEQUENCE [LARGE SCALE GENOMIC DNA]</scope>
    <source>
        <strain evidence="2 3">CBS 291.85</strain>
    </source>
</reference>
<dbReference type="InterPro" id="IPR000073">
    <property type="entry name" value="AB_hydrolase_1"/>
</dbReference>
<dbReference type="PANTHER" id="PTHR43798:SF33">
    <property type="entry name" value="HYDROLASE, PUTATIVE (AFU_ORTHOLOGUE AFUA_2G14860)-RELATED"/>
    <property type="match status" value="1"/>
</dbReference>
<dbReference type="SUPFAM" id="SSF53474">
    <property type="entry name" value="alpha/beta-Hydrolases"/>
    <property type="match status" value="1"/>
</dbReference>
<evidence type="ECO:0000313" key="3">
    <source>
        <dbReference type="Proteomes" id="UP000559256"/>
    </source>
</evidence>
<name>A0A8H5CXM6_9AGAR</name>
<sequence length="285" mass="31199">MSITSKFVPSTDGSLVYAEAIGDPSKPALILVPGYTLSTQVFDKQFEDEELRRELYLIRYDPRGHGQTSKPETEEGHASKLYADDFAAVCKAFGVRKPVFAGWSLAGAIVADICTHLGADFISGAILLAGLPSLSPESFSAIPPQFLSTIVPDLFSTETSVHRNTILHFASKLFVDPNSIPFSVRCAWIGATFFIPAPVFQLVLSRPQSVKELEEAGKEGKLKFLCINAEKDAQRAGGVPVVELLKPTFSDVEEVVIKDAGHAFFYEKPQETNRALLEFVRKVAF</sequence>
<dbReference type="GO" id="GO:0016020">
    <property type="term" value="C:membrane"/>
    <property type="evidence" value="ECO:0007669"/>
    <property type="project" value="TreeGrafter"/>
</dbReference>
<accession>A0A8H5CXM6</accession>
<dbReference type="EMBL" id="JAACJM010000078">
    <property type="protein sequence ID" value="KAF5349835.1"/>
    <property type="molecule type" value="Genomic_DNA"/>
</dbReference>
<dbReference type="Pfam" id="PF12697">
    <property type="entry name" value="Abhydrolase_6"/>
    <property type="match status" value="1"/>
</dbReference>
<evidence type="ECO:0000259" key="1">
    <source>
        <dbReference type="Pfam" id="PF12697"/>
    </source>
</evidence>
<organism evidence="2 3">
    <name type="scientific">Tetrapyrgos nigripes</name>
    <dbReference type="NCBI Taxonomy" id="182062"/>
    <lineage>
        <taxon>Eukaryota</taxon>
        <taxon>Fungi</taxon>
        <taxon>Dikarya</taxon>
        <taxon>Basidiomycota</taxon>
        <taxon>Agaricomycotina</taxon>
        <taxon>Agaricomycetes</taxon>
        <taxon>Agaricomycetidae</taxon>
        <taxon>Agaricales</taxon>
        <taxon>Marasmiineae</taxon>
        <taxon>Marasmiaceae</taxon>
        <taxon>Tetrapyrgos</taxon>
    </lineage>
</organism>
<protein>
    <recommendedName>
        <fullName evidence="1">AB hydrolase-1 domain-containing protein</fullName>
    </recommendedName>
</protein>